<proteinExistence type="predicted"/>
<feature type="compositionally biased region" description="Basic and acidic residues" evidence="1">
    <location>
        <begin position="408"/>
        <end position="421"/>
    </location>
</feature>
<organism evidence="3 4">
    <name type="scientific">Coniophora puteana (strain RWD-64-598)</name>
    <name type="common">Brown rot fungus</name>
    <dbReference type="NCBI Taxonomy" id="741705"/>
    <lineage>
        <taxon>Eukaryota</taxon>
        <taxon>Fungi</taxon>
        <taxon>Dikarya</taxon>
        <taxon>Basidiomycota</taxon>
        <taxon>Agaricomycotina</taxon>
        <taxon>Agaricomycetes</taxon>
        <taxon>Agaricomycetidae</taxon>
        <taxon>Boletales</taxon>
        <taxon>Coniophorineae</taxon>
        <taxon>Coniophoraceae</taxon>
        <taxon>Coniophora</taxon>
    </lineage>
</organism>
<dbReference type="OrthoDB" id="5419821at2759"/>
<dbReference type="AlphaFoldDB" id="A0A5M3MFU4"/>
<dbReference type="InterPro" id="IPR004919">
    <property type="entry name" value="GmrSD_N"/>
</dbReference>
<dbReference type="PANTHER" id="PTHR39639">
    <property type="entry name" value="CHROMOSOME 16, WHOLE GENOME SHOTGUN SEQUENCE"/>
    <property type="match status" value="1"/>
</dbReference>
<feature type="domain" description="GmrSD restriction endonucleases N-terminal" evidence="2">
    <location>
        <begin position="57"/>
        <end position="135"/>
    </location>
</feature>
<name>A0A5M3MFU4_CONPW</name>
<feature type="compositionally biased region" description="Acidic residues" evidence="1">
    <location>
        <begin position="276"/>
        <end position="287"/>
    </location>
</feature>
<sequence>MSTSDADYSDDGMEEYDDEYSERPSDKPEYRLTHVLKSHRTTSYATKHLYDWIIGNEIDMEPEYQRDVVWPETKQIALIDSIFRNYYIPPIIFVAQENGDGLDIRTCIDGKQRLTSIQRHTREVLWYKLNPMSKRKRGKLLPDALRRQFAKKQIICVEYSELDDSDEREIFQRVQLGMALTPAEKLQVISSPMASFVRQLEATYFAQGKPLDNPTLEWDRSRGADFRCIAQSLYCIAKYPSMTWGTVPQLEKWLKNPTKGAAKRGKAKKTTAAAGDSDDEGDSLASDEEFRKRAEDTFRVFGKLVADANLAAEFLREGWKVSPVEFITIALFIAVHKDRMPLARLARRLRAMREHTRAVHVDIRMNQRVAKTFIEFIINESTAVVAEEETETPKSKSKRKRFDDDVDMESRSGSRERKEGRVAPPGQTFKMEPPSQQQQPLFHPSPSPVGTSVFTPPSSQSHPQSQSQSQFGSSWLAPSSSSGIPPPSRGLAALQAAKESIGRTHPSILNSSGGSARPSPSVPRSTDPRAQGR</sequence>
<dbReference type="GeneID" id="19200121"/>
<protein>
    <recommendedName>
        <fullName evidence="2">GmrSD restriction endonucleases N-terminal domain-containing protein</fullName>
    </recommendedName>
</protein>
<feature type="compositionally biased region" description="Acidic residues" evidence="1">
    <location>
        <begin position="7"/>
        <end position="20"/>
    </location>
</feature>
<gene>
    <name evidence="3" type="ORF">CONPUDRAFT_128482</name>
</gene>
<dbReference type="RefSeq" id="XP_007771934.1">
    <property type="nucleotide sequence ID" value="XM_007773744.1"/>
</dbReference>
<feature type="region of interest" description="Disordered" evidence="1">
    <location>
        <begin position="385"/>
        <end position="533"/>
    </location>
</feature>
<accession>A0A5M3MFU4</accession>
<feature type="region of interest" description="Disordered" evidence="1">
    <location>
        <begin position="1"/>
        <end position="27"/>
    </location>
</feature>
<dbReference type="EMBL" id="JH711583">
    <property type="protein sequence ID" value="EIW77485.1"/>
    <property type="molecule type" value="Genomic_DNA"/>
</dbReference>
<dbReference type="Proteomes" id="UP000053558">
    <property type="component" value="Unassembled WGS sequence"/>
</dbReference>
<dbReference type="KEGG" id="cput:CONPUDRAFT_128482"/>
<feature type="compositionally biased region" description="Low complexity" evidence="1">
    <location>
        <begin position="456"/>
        <end position="483"/>
    </location>
</feature>
<evidence type="ECO:0000259" key="2">
    <source>
        <dbReference type="Pfam" id="PF03235"/>
    </source>
</evidence>
<reference evidence="4" key="1">
    <citation type="journal article" date="2012" name="Science">
        <title>The Paleozoic origin of enzymatic lignin decomposition reconstructed from 31 fungal genomes.</title>
        <authorList>
            <person name="Floudas D."/>
            <person name="Binder M."/>
            <person name="Riley R."/>
            <person name="Barry K."/>
            <person name="Blanchette R.A."/>
            <person name="Henrissat B."/>
            <person name="Martinez A.T."/>
            <person name="Otillar R."/>
            <person name="Spatafora J.W."/>
            <person name="Yadav J.S."/>
            <person name="Aerts A."/>
            <person name="Benoit I."/>
            <person name="Boyd A."/>
            <person name="Carlson A."/>
            <person name="Copeland A."/>
            <person name="Coutinho P.M."/>
            <person name="de Vries R.P."/>
            <person name="Ferreira P."/>
            <person name="Findley K."/>
            <person name="Foster B."/>
            <person name="Gaskell J."/>
            <person name="Glotzer D."/>
            <person name="Gorecki P."/>
            <person name="Heitman J."/>
            <person name="Hesse C."/>
            <person name="Hori C."/>
            <person name="Igarashi K."/>
            <person name="Jurgens J.A."/>
            <person name="Kallen N."/>
            <person name="Kersten P."/>
            <person name="Kohler A."/>
            <person name="Kuees U."/>
            <person name="Kumar T.K.A."/>
            <person name="Kuo A."/>
            <person name="LaButti K."/>
            <person name="Larrondo L.F."/>
            <person name="Lindquist E."/>
            <person name="Ling A."/>
            <person name="Lombard V."/>
            <person name="Lucas S."/>
            <person name="Lundell T."/>
            <person name="Martin R."/>
            <person name="McLaughlin D.J."/>
            <person name="Morgenstern I."/>
            <person name="Morin E."/>
            <person name="Murat C."/>
            <person name="Nagy L.G."/>
            <person name="Nolan M."/>
            <person name="Ohm R.A."/>
            <person name="Patyshakuliyeva A."/>
            <person name="Rokas A."/>
            <person name="Ruiz-Duenas F.J."/>
            <person name="Sabat G."/>
            <person name="Salamov A."/>
            <person name="Samejima M."/>
            <person name="Schmutz J."/>
            <person name="Slot J.C."/>
            <person name="St John F."/>
            <person name="Stenlid J."/>
            <person name="Sun H."/>
            <person name="Sun S."/>
            <person name="Syed K."/>
            <person name="Tsang A."/>
            <person name="Wiebenga A."/>
            <person name="Young D."/>
            <person name="Pisabarro A."/>
            <person name="Eastwood D.C."/>
            <person name="Martin F."/>
            <person name="Cullen D."/>
            <person name="Grigoriev I.V."/>
            <person name="Hibbett D.S."/>
        </authorList>
    </citation>
    <scope>NUCLEOTIDE SEQUENCE [LARGE SCALE GENOMIC DNA]</scope>
    <source>
        <strain evidence="4">RWD-64-598 SS2</strain>
    </source>
</reference>
<feature type="region of interest" description="Disordered" evidence="1">
    <location>
        <begin position="258"/>
        <end position="287"/>
    </location>
</feature>
<evidence type="ECO:0000313" key="3">
    <source>
        <dbReference type="EMBL" id="EIW77485.1"/>
    </source>
</evidence>
<comment type="caution">
    <text evidence="3">The sequence shown here is derived from an EMBL/GenBank/DDBJ whole genome shotgun (WGS) entry which is preliminary data.</text>
</comment>
<evidence type="ECO:0000313" key="4">
    <source>
        <dbReference type="Proteomes" id="UP000053558"/>
    </source>
</evidence>
<dbReference type="OMA" id="IVAHVIM"/>
<evidence type="ECO:0000256" key="1">
    <source>
        <dbReference type="SAM" id="MobiDB-lite"/>
    </source>
</evidence>
<dbReference type="PANTHER" id="PTHR39639:SF1">
    <property type="entry name" value="DUF262 DOMAIN-CONTAINING PROTEIN"/>
    <property type="match status" value="1"/>
</dbReference>
<dbReference type="Pfam" id="PF03235">
    <property type="entry name" value="GmrSD_N"/>
    <property type="match status" value="1"/>
</dbReference>
<keyword evidence="4" id="KW-1185">Reference proteome</keyword>